<dbReference type="EMBL" id="AP020730">
    <property type="protein sequence ID" value="BBN68359.1"/>
    <property type="molecule type" value="Genomic_DNA"/>
</dbReference>
<accession>A0A5H2XN81</accession>
<protein>
    <submittedName>
        <fullName evidence="2">Uncharacterized protein</fullName>
    </submittedName>
</protein>
<name>A0A5H2XN81_PRUDU</name>
<proteinExistence type="predicted"/>
<evidence type="ECO:0000256" key="1">
    <source>
        <dbReference type="SAM" id="SignalP"/>
    </source>
</evidence>
<dbReference type="AlphaFoldDB" id="A0A5H2XN81"/>
<sequence>MASSKTFLLLGLVFAVVLVSSEVVSARELVPTTAQTQENVEKDNYGDHFHCHENGLWEHGHCHGHWEHCGHGCHGKWDMVLLRVEDKLGPVMETKLQPFTGLQIGKPLINQTSQKLTAQYFMQHWSTFLKSLLK</sequence>
<reference evidence="2" key="1">
    <citation type="journal article" date="2019" name="Science">
        <title>Mutation of a bHLH transcription factor allowed almond domestication.</title>
        <authorList>
            <person name="Sanchez-Perez R."/>
            <person name="Pavan S."/>
            <person name="Mazzeo R."/>
            <person name="Moldovan C."/>
            <person name="Aiese Cigliano R."/>
            <person name="Del Cueto J."/>
            <person name="Ricciardi F."/>
            <person name="Lotti C."/>
            <person name="Ricciardi L."/>
            <person name="Dicenta F."/>
            <person name="Lopez-Marques R.L."/>
            <person name="Lindberg Moller B."/>
        </authorList>
    </citation>
    <scope>NUCLEOTIDE SEQUENCE</scope>
</reference>
<organism evidence="2">
    <name type="scientific">Prunus dulcis</name>
    <name type="common">Almond</name>
    <name type="synonym">Amygdalus dulcis</name>
    <dbReference type="NCBI Taxonomy" id="3755"/>
    <lineage>
        <taxon>Eukaryota</taxon>
        <taxon>Viridiplantae</taxon>
        <taxon>Streptophyta</taxon>
        <taxon>Embryophyta</taxon>
        <taxon>Tracheophyta</taxon>
        <taxon>Spermatophyta</taxon>
        <taxon>Magnoliopsida</taxon>
        <taxon>eudicotyledons</taxon>
        <taxon>Gunneridae</taxon>
        <taxon>Pentapetalae</taxon>
        <taxon>rosids</taxon>
        <taxon>fabids</taxon>
        <taxon>Rosales</taxon>
        <taxon>Rosaceae</taxon>
        <taxon>Amygdaloideae</taxon>
        <taxon>Amygdaleae</taxon>
        <taxon>Prunus</taxon>
    </lineage>
</organism>
<feature type="non-terminal residue" evidence="2">
    <location>
        <position position="134"/>
    </location>
</feature>
<gene>
    <name evidence="2" type="ORF">Prudu_393S000100</name>
</gene>
<evidence type="ECO:0000313" key="2">
    <source>
        <dbReference type="EMBL" id="BBN68359.1"/>
    </source>
</evidence>
<feature type="signal peptide" evidence="1">
    <location>
        <begin position="1"/>
        <end position="26"/>
    </location>
</feature>
<feature type="chain" id="PRO_5023806347" evidence="1">
    <location>
        <begin position="27"/>
        <end position="134"/>
    </location>
</feature>
<keyword evidence="1" id="KW-0732">Signal</keyword>